<dbReference type="EC" id="1.1.1.49" evidence="7"/>
<organism evidence="10 11">
    <name type="scientific">Labrys monachus</name>
    <dbReference type="NCBI Taxonomy" id="217067"/>
    <lineage>
        <taxon>Bacteria</taxon>
        <taxon>Pseudomonadati</taxon>
        <taxon>Pseudomonadota</taxon>
        <taxon>Alphaproteobacteria</taxon>
        <taxon>Hyphomicrobiales</taxon>
        <taxon>Xanthobacteraceae</taxon>
        <taxon>Labrys</taxon>
    </lineage>
</organism>
<dbReference type="Gene3D" id="3.30.360.10">
    <property type="entry name" value="Dihydrodipicolinate Reductase, domain 2"/>
    <property type="match status" value="1"/>
</dbReference>
<dbReference type="PROSITE" id="PS00069">
    <property type="entry name" value="G6P_DEHYDROGENASE"/>
    <property type="match status" value="1"/>
</dbReference>
<comment type="caution">
    <text evidence="7">Lacks conserved residue(s) required for the propagation of feature annotation.</text>
</comment>
<accession>A0ABU0FEU5</accession>
<keyword evidence="3 7" id="KW-0313">Glucose metabolism</keyword>
<feature type="binding site" evidence="7">
    <location>
        <position position="163"/>
    </location>
    <ligand>
        <name>NADP(+)</name>
        <dbReference type="ChEBI" id="CHEBI:58349"/>
    </ligand>
</feature>
<evidence type="ECO:0000256" key="6">
    <source>
        <dbReference type="ARBA" id="ARBA00023277"/>
    </source>
</evidence>
<comment type="caution">
    <text evidence="10">The sequence shown here is derived from an EMBL/GenBank/DDBJ whole genome shotgun (WGS) entry which is preliminary data.</text>
</comment>
<comment type="catalytic activity">
    <reaction evidence="7">
        <text>D-glucose 6-phosphate + NADP(+) = 6-phospho-D-glucono-1,5-lactone + NADPH + H(+)</text>
        <dbReference type="Rhea" id="RHEA:15841"/>
        <dbReference type="ChEBI" id="CHEBI:15378"/>
        <dbReference type="ChEBI" id="CHEBI:57783"/>
        <dbReference type="ChEBI" id="CHEBI:57955"/>
        <dbReference type="ChEBI" id="CHEBI:58349"/>
        <dbReference type="ChEBI" id="CHEBI:61548"/>
        <dbReference type="EC" id="1.1.1.49"/>
    </reaction>
</comment>
<comment type="pathway">
    <text evidence="1 7">Carbohydrate degradation; pentose phosphate pathway; D-ribulose 5-phosphate from D-glucose 6-phosphate (oxidative stage): step 1/3.</text>
</comment>
<dbReference type="InterPro" id="IPR036291">
    <property type="entry name" value="NAD(P)-bd_dom_sf"/>
</dbReference>
<dbReference type="Gene3D" id="3.40.50.720">
    <property type="entry name" value="NAD(P)-binding Rossmann-like Domain"/>
    <property type="match status" value="1"/>
</dbReference>
<evidence type="ECO:0000313" key="11">
    <source>
        <dbReference type="Proteomes" id="UP001237448"/>
    </source>
</evidence>
<evidence type="ECO:0000259" key="8">
    <source>
        <dbReference type="Pfam" id="PF00479"/>
    </source>
</evidence>
<feature type="binding site" evidence="7">
    <location>
        <position position="193"/>
    </location>
    <ligand>
        <name>substrate</name>
    </ligand>
</feature>
<feature type="binding site" evidence="7">
    <location>
        <position position="231"/>
    </location>
    <ligand>
        <name>substrate</name>
    </ligand>
</feature>
<dbReference type="PRINTS" id="PR00079">
    <property type="entry name" value="G6PDHDRGNASE"/>
</dbReference>
<name>A0ABU0FEU5_9HYPH</name>
<dbReference type="Pfam" id="PF02781">
    <property type="entry name" value="G6PD_C"/>
    <property type="match status" value="1"/>
</dbReference>
<feature type="active site" description="Proton acceptor" evidence="7">
    <location>
        <position position="255"/>
    </location>
</feature>
<evidence type="ECO:0000256" key="4">
    <source>
        <dbReference type="ARBA" id="ARBA00022857"/>
    </source>
</evidence>
<feature type="binding site" evidence="7">
    <location>
        <position position="55"/>
    </location>
    <ligand>
        <name>NADP(+)</name>
        <dbReference type="ChEBI" id="CHEBI:58349"/>
    </ligand>
</feature>
<dbReference type="Proteomes" id="UP001237448">
    <property type="component" value="Unassembled WGS sequence"/>
</dbReference>
<dbReference type="SUPFAM" id="SSF51735">
    <property type="entry name" value="NAD(P)-binding Rossmann-fold domains"/>
    <property type="match status" value="1"/>
</dbReference>
<dbReference type="InterPro" id="IPR019796">
    <property type="entry name" value="G6P_DH_AS"/>
</dbReference>
<dbReference type="InterPro" id="IPR022675">
    <property type="entry name" value="G6P_DH_C"/>
</dbReference>
<evidence type="ECO:0000313" key="10">
    <source>
        <dbReference type="EMBL" id="MDQ0393132.1"/>
    </source>
</evidence>
<feature type="binding site" evidence="7">
    <location>
        <position position="355"/>
    </location>
    <ligand>
        <name>substrate</name>
    </ligand>
</feature>
<dbReference type="Pfam" id="PF00479">
    <property type="entry name" value="G6PD_N"/>
    <property type="match status" value="1"/>
</dbReference>
<keyword evidence="11" id="KW-1185">Reference proteome</keyword>
<evidence type="ECO:0000256" key="1">
    <source>
        <dbReference type="ARBA" id="ARBA00004937"/>
    </source>
</evidence>
<sequence length="506" mass="55324">MNAYKINKGGPAGPCCFVVFGANGDLTKRLLVPALYNLAATGLLPENFAIVGVMRRPTEDGEFRQMLVDGLKQFATRPVEQAVADKLFSCVSSVVAQPDKPESFRDLADHLAKIEEARNTGGNRLFYLATPPTGFAPITHQLAEVGLTQEEPGGPWRRVIVEKPFGTDLASAQALNRQLLSVLSEDQIYRMDHYLGKETVQNIMILRFANGLFEPIWNRDHIEHVQISVAETVNVERRGAFYDNTGALRDMVPNHLCQLLSLIAMEPPAKYSANSVRSEKAEALAAITHYTPEEAIANSVRAQYGAGTIKGEGVIPYREAQDVKPDSTTPTYVALKFGIDNWRWAGVPFYLRTGKALAKRKTEVAIKFKDAPISMFRDTALSGMAQNVLVLDIQPDEGITLHFNAKVPGPSVDLAPVGMAFKYKDYFEAAASTGYETLIYDCMIGDAMLFQRADGVEAGWSAVQPFLDAWAAAGQAGLATYEAGSEGPAAADELLERDGRAWRSIS</sequence>
<dbReference type="PIRSF" id="PIRSF000110">
    <property type="entry name" value="G6PD"/>
    <property type="match status" value="1"/>
</dbReference>
<gene>
    <name evidence="7" type="primary">zwf</name>
    <name evidence="10" type="ORF">J3R73_002924</name>
</gene>
<feature type="domain" description="Glucose-6-phosphate dehydrogenase C-terminal" evidence="9">
    <location>
        <begin position="204"/>
        <end position="503"/>
    </location>
</feature>
<keyword evidence="6 7" id="KW-0119">Carbohydrate metabolism</keyword>
<reference evidence="10 11" key="1">
    <citation type="submission" date="2023-07" db="EMBL/GenBank/DDBJ databases">
        <title>Genomic Encyclopedia of Type Strains, Phase IV (KMG-IV): sequencing the most valuable type-strain genomes for metagenomic binning, comparative biology and taxonomic classification.</title>
        <authorList>
            <person name="Goeker M."/>
        </authorList>
    </citation>
    <scope>NUCLEOTIDE SEQUENCE [LARGE SCALE GENOMIC DNA]</scope>
    <source>
        <strain evidence="10 11">DSM 5896</strain>
    </source>
</reference>
<dbReference type="NCBIfam" id="TIGR00871">
    <property type="entry name" value="zwf"/>
    <property type="match status" value="1"/>
</dbReference>
<feature type="binding site" evidence="7">
    <location>
        <position position="197"/>
    </location>
    <ligand>
        <name>substrate</name>
    </ligand>
</feature>
<dbReference type="RefSeq" id="WP_307427984.1">
    <property type="nucleotide sequence ID" value="NZ_JAUSVK010000001.1"/>
</dbReference>
<comment type="function">
    <text evidence="7">Catalyzes the oxidation of glucose 6-phosphate to 6-phosphogluconolactone.</text>
</comment>
<keyword evidence="5 7" id="KW-0560">Oxidoreductase</keyword>
<feature type="domain" description="Glucose-6-phosphate dehydrogenase NAD-binding" evidence="8">
    <location>
        <begin position="18"/>
        <end position="202"/>
    </location>
</feature>
<evidence type="ECO:0000256" key="5">
    <source>
        <dbReference type="ARBA" id="ARBA00023002"/>
    </source>
</evidence>
<dbReference type="InterPro" id="IPR022674">
    <property type="entry name" value="G6P_DH_NAD-bd"/>
</dbReference>
<keyword evidence="4 7" id="KW-0521">NADP</keyword>
<dbReference type="SUPFAM" id="SSF55347">
    <property type="entry name" value="Glyceraldehyde-3-phosphate dehydrogenase-like, C-terminal domain"/>
    <property type="match status" value="1"/>
</dbReference>
<evidence type="ECO:0000256" key="3">
    <source>
        <dbReference type="ARBA" id="ARBA00022526"/>
    </source>
</evidence>
<evidence type="ECO:0000259" key="9">
    <source>
        <dbReference type="Pfam" id="PF02781"/>
    </source>
</evidence>
<dbReference type="GO" id="GO:0004345">
    <property type="term" value="F:glucose-6-phosphate dehydrogenase activity"/>
    <property type="evidence" value="ECO:0007669"/>
    <property type="project" value="UniProtKB-EC"/>
</dbReference>
<protein>
    <recommendedName>
        <fullName evidence="7">Glucose-6-phosphate 1-dehydrogenase</fullName>
        <shortName evidence="7">G6PD</shortName>
        <ecNumber evidence="7">1.1.1.49</ecNumber>
    </recommendedName>
</protein>
<dbReference type="HAMAP" id="MF_00966">
    <property type="entry name" value="G6PD"/>
    <property type="match status" value="1"/>
</dbReference>
<proteinExistence type="inferred from homology"/>
<dbReference type="PANTHER" id="PTHR23429">
    <property type="entry name" value="GLUCOSE-6-PHOSPHATE 1-DEHYDROGENASE G6PD"/>
    <property type="match status" value="1"/>
</dbReference>
<dbReference type="EMBL" id="JAUSVK010000001">
    <property type="protein sequence ID" value="MDQ0393132.1"/>
    <property type="molecule type" value="Genomic_DNA"/>
</dbReference>
<dbReference type="PANTHER" id="PTHR23429:SF0">
    <property type="entry name" value="GLUCOSE-6-PHOSPHATE 1-DEHYDROGENASE"/>
    <property type="match status" value="1"/>
</dbReference>
<feature type="binding site" evidence="7">
    <location>
        <position position="250"/>
    </location>
    <ligand>
        <name>substrate</name>
    </ligand>
</feature>
<evidence type="ECO:0000256" key="2">
    <source>
        <dbReference type="ARBA" id="ARBA00009975"/>
    </source>
</evidence>
<comment type="similarity">
    <text evidence="2 7">Belongs to the glucose-6-phosphate dehydrogenase family.</text>
</comment>
<evidence type="ECO:0000256" key="7">
    <source>
        <dbReference type="HAMAP-Rule" id="MF_00966"/>
    </source>
</evidence>
<dbReference type="InterPro" id="IPR001282">
    <property type="entry name" value="G6P_DH"/>
</dbReference>